<name>A0ABT1YCL4_9BACL</name>
<gene>
    <name evidence="2" type="ORF">NV381_06785</name>
</gene>
<dbReference type="RefSeq" id="WP_258212515.1">
    <property type="nucleotide sequence ID" value="NZ_JANQBD010000004.1"/>
</dbReference>
<reference evidence="2 3" key="1">
    <citation type="submission" date="2022-08" db="EMBL/GenBank/DDBJ databases">
        <title>Paenibacillus endoradicis sp. nov., Paenibacillus radicibacter sp. nov and Paenibacillus pararadicis sp. nov., three cold-adapted plant growth-promoting bacteria isolated from root of Larix gmelinii in Great Khingan.</title>
        <authorList>
            <person name="Xue H."/>
        </authorList>
    </citation>
    <scope>NUCLEOTIDE SEQUENCE [LARGE SCALE GENOMIC DNA]</scope>
    <source>
        <strain evidence="2 3">N5-1-1-5</strain>
    </source>
</reference>
<sequence length="462" mass="52379">MQPENSDGLKRLVEKVVCINRNGPESKKGLLATVKDDHLVLLTEEQYLYYQTNHVKSITFDSTEPLGAEAPFNKKLVYLDAVNFKGILEKMIFRRVQINQGGPESINGILSRLFEDHVDLVQGHEVIKIATPHIKNVSYTLSKQDANSNSNSNSNKDSQTKVVADDKTNDLSQQTELKEQTIVEETKPAEVEQKSQIRRRKRSEKRKMRLVQESKPITVEIPPDQESKPMIMEIPPVQELKPMIMEIPPVQESKPMIVEIPPVQESKPMIMEIPAVQESKLIDPVNIDPSQAPDSIKGDEFTDTLPVIANDQSQVTTEQIVVAPSQESSFIHNPVSNNSDLLFHLPVVEQTAKKAGRIRSRKSKLIKRKRKAIQPTVPQRKRQVIEPKLPRVLKTTKKIKKIKVAERIKVTKRTKVTKIVKATKGINVTKRWLLLSNKRQPLKAVVLGSVWLAPSIKKHFPR</sequence>
<feature type="region of interest" description="Disordered" evidence="1">
    <location>
        <begin position="186"/>
        <end position="209"/>
    </location>
</feature>
<organism evidence="2 3">
    <name type="scientific">Paenibacillus radicis</name>
    <name type="common">ex Xue et al. 2023</name>
    <dbReference type="NCBI Taxonomy" id="2972489"/>
    <lineage>
        <taxon>Bacteria</taxon>
        <taxon>Bacillati</taxon>
        <taxon>Bacillota</taxon>
        <taxon>Bacilli</taxon>
        <taxon>Bacillales</taxon>
        <taxon>Paenibacillaceae</taxon>
        <taxon>Paenibacillus</taxon>
    </lineage>
</organism>
<evidence type="ECO:0000313" key="2">
    <source>
        <dbReference type="EMBL" id="MCR8630906.1"/>
    </source>
</evidence>
<feature type="region of interest" description="Disordered" evidence="1">
    <location>
        <begin position="144"/>
        <end position="174"/>
    </location>
</feature>
<feature type="compositionally biased region" description="Basic and acidic residues" evidence="1">
    <location>
        <begin position="186"/>
        <end position="195"/>
    </location>
</feature>
<proteinExistence type="predicted"/>
<evidence type="ECO:0008006" key="4">
    <source>
        <dbReference type="Google" id="ProtNLM"/>
    </source>
</evidence>
<dbReference type="Proteomes" id="UP001300012">
    <property type="component" value="Unassembled WGS sequence"/>
</dbReference>
<feature type="compositionally biased region" description="Basic residues" evidence="1">
    <location>
        <begin position="196"/>
        <end position="209"/>
    </location>
</feature>
<evidence type="ECO:0000313" key="3">
    <source>
        <dbReference type="Proteomes" id="UP001300012"/>
    </source>
</evidence>
<accession>A0ABT1YCL4</accession>
<evidence type="ECO:0000256" key="1">
    <source>
        <dbReference type="SAM" id="MobiDB-lite"/>
    </source>
</evidence>
<comment type="caution">
    <text evidence="2">The sequence shown here is derived from an EMBL/GenBank/DDBJ whole genome shotgun (WGS) entry which is preliminary data.</text>
</comment>
<keyword evidence="3" id="KW-1185">Reference proteome</keyword>
<dbReference type="EMBL" id="JANQBD010000004">
    <property type="protein sequence ID" value="MCR8630906.1"/>
    <property type="molecule type" value="Genomic_DNA"/>
</dbReference>
<protein>
    <recommendedName>
        <fullName evidence="4">DUF2642 domain-containing protein</fullName>
    </recommendedName>
</protein>